<keyword evidence="9 12" id="KW-0460">Magnesium</keyword>
<evidence type="ECO:0000256" key="8">
    <source>
        <dbReference type="ARBA" id="ARBA00022827"/>
    </source>
</evidence>
<evidence type="ECO:0000256" key="9">
    <source>
        <dbReference type="ARBA" id="ARBA00022842"/>
    </source>
</evidence>
<evidence type="ECO:0000256" key="13">
    <source>
        <dbReference type="SAM" id="Coils"/>
    </source>
</evidence>
<gene>
    <name evidence="14" type="ORF">ACFOND_12630</name>
</gene>
<keyword evidence="15" id="KW-1185">Reference proteome</keyword>
<evidence type="ECO:0000256" key="5">
    <source>
        <dbReference type="ARBA" id="ARBA00022630"/>
    </source>
</evidence>
<evidence type="ECO:0000256" key="12">
    <source>
        <dbReference type="PIRNR" id="PIRNR006268"/>
    </source>
</evidence>
<evidence type="ECO:0000256" key="11">
    <source>
        <dbReference type="ARBA" id="ARBA00048540"/>
    </source>
</evidence>
<comment type="similarity">
    <text evidence="2 12">Belongs to the ApbE family.</text>
</comment>
<evidence type="ECO:0000256" key="4">
    <source>
        <dbReference type="ARBA" id="ARBA00016337"/>
    </source>
</evidence>
<dbReference type="InterPro" id="IPR024932">
    <property type="entry name" value="ApbE"/>
</dbReference>
<proteinExistence type="inferred from homology"/>
<dbReference type="Gene3D" id="3.10.520.10">
    <property type="entry name" value="ApbE-like domains"/>
    <property type="match status" value="1"/>
</dbReference>
<evidence type="ECO:0000256" key="10">
    <source>
        <dbReference type="ARBA" id="ARBA00031306"/>
    </source>
</evidence>
<keyword evidence="13" id="KW-0175">Coiled coil</keyword>
<evidence type="ECO:0000256" key="2">
    <source>
        <dbReference type="ARBA" id="ARBA00008282"/>
    </source>
</evidence>
<dbReference type="GO" id="GO:0016740">
    <property type="term" value="F:transferase activity"/>
    <property type="evidence" value="ECO:0007669"/>
    <property type="project" value="UniProtKB-KW"/>
</dbReference>
<dbReference type="PIRSF" id="PIRSF006268">
    <property type="entry name" value="ApbE"/>
    <property type="match status" value="1"/>
</dbReference>
<keyword evidence="6 12" id="KW-0808">Transferase</keyword>
<evidence type="ECO:0000256" key="3">
    <source>
        <dbReference type="ARBA" id="ARBA00011955"/>
    </source>
</evidence>
<evidence type="ECO:0000313" key="15">
    <source>
        <dbReference type="Proteomes" id="UP001595710"/>
    </source>
</evidence>
<reference evidence="15" key="1">
    <citation type="journal article" date="2019" name="Int. J. Syst. Evol. Microbiol.">
        <title>The Global Catalogue of Microorganisms (GCM) 10K type strain sequencing project: providing services to taxonomists for standard genome sequencing and annotation.</title>
        <authorList>
            <consortium name="The Broad Institute Genomics Platform"/>
            <consortium name="The Broad Institute Genome Sequencing Center for Infectious Disease"/>
            <person name="Wu L."/>
            <person name="Ma J."/>
        </authorList>
    </citation>
    <scope>NUCLEOTIDE SEQUENCE [LARGE SCALE GENOMIC DNA]</scope>
    <source>
        <strain evidence="15">CECT 8288</strain>
    </source>
</reference>
<keyword evidence="8 12" id="KW-0274">FAD</keyword>
<keyword evidence="7 12" id="KW-0479">Metal-binding</keyword>
<keyword evidence="5 12" id="KW-0285">Flavoprotein</keyword>
<feature type="coiled-coil region" evidence="13">
    <location>
        <begin position="23"/>
        <end position="50"/>
    </location>
</feature>
<dbReference type="EMBL" id="JBHRYN010000013">
    <property type="protein sequence ID" value="MFC3702488.1"/>
    <property type="molecule type" value="Genomic_DNA"/>
</dbReference>
<protein>
    <recommendedName>
        <fullName evidence="4 12">FAD:protein FMN transferase</fullName>
        <ecNumber evidence="3 12">2.7.1.180</ecNumber>
    </recommendedName>
    <alternativeName>
        <fullName evidence="10 12">Flavin transferase</fullName>
    </alternativeName>
</protein>
<dbReference type="InterPro" id="IPR003374">
    <property type="entry name" value="ApbE-like_sf"/>
</dbReference>
<comment type="caution">
    <text evidence="14">The sequence shown here is derived from an EMBL/GenBank/DDBJ whole genome shotgun (WGS) entry which is preliminary data.</text>
</comment>
<dbReference type="RefSeq" id="WP_290282057.1">
    <property type="nucleotide sequence ID" value="NZ_JAUFQI010000001.1"/>
</dbReference>
<dbReference type="SUPFAM" id="SSF143631">
    <property type="entry name" value="ApbE-like"/>
    <property type="match status" value="1"/>
</dbReference>
<dbReference type="Pfam" id="PF02424">
    <property type="entry name" value="ApbE"/>
    <property type="match status" value="1"/>
</dbReference>
<evidence type="ECO:0000313" key="14">
    <source>
        <dbReference type="EMBL" id="MFC3702488.1"/>
    </source>
</evidence>
<evidence type="ECO:0000256" key="6">
    <source>
        <dbReference type="ARBA" id="ARBA00022679"/>
    </source>
</evidence>
<evidence type="ECO:0000256" key="1">
    <source>
        <dbReference type="ARBA" id="ARBA00001946"/>
    </source>
</evidence>
<dbReference type="EC" id="2.7.1.180" evidence="3 12"/>
<dbReference type="PANTHER" id="PTHR30040:SF2">
    <property type="entry name" value="FAD:PROTEIN FMN TRANSFERASE"/>
    <property type="match status" value="1"/>
</dbReference>
<dbReference type="PANTHER" id="PTHR30040">
    <property type="entry name" value="THIAMINE BIOSYNTHESIS LIPOPROTEIN APBE"/>
    <property type="match status" value="1"/>
</dbReference>
<name>A0ABV7WT53_9GAMM</name>
<evidence type="ECO:0000256" key="7">
    <source>
        <dbReference type="ARBA" id="ARBA00022723"/>
    </source>
</evidence>
<comment type="cofactor">
    <cofactor evidence="1">
        <name>Mg(2+)</name>
        <dbReference type="ChEBI" id="CHEBI:18420"/>
    </cofactor>
</comment>
<comment type="catalytic activity">
    <reaction evidence="11 12">
        <text>L-threonyl-[protein] + FAD = FMN-L-threonyl-[protein] + AMP + H(+)</text>
        <dbReference type="Rhea" id="RHEA:36847"/>
        <dbReference type="Rhea" id="RHEA-COMP:11060"/>
        <dbReference type="Rhea" id="RHEA-COMP:11061"/>
        <dbReference type="ChEBI" id="CHEBI:15378"/>
        <dbReference type="ChEBI" id="CHEBI:30013"/>
        <dbReference type="ChEBI" id="CHEBI:57692"/>
        <dbReference type="ChEBI" id="CHEBI:74257"/>
        <dbReference type="ChEBI" id="CHEBI:456215"/>
        <dbReference type="EC" id="2.7.1.180"/>
    </reaction>
</comment>
<sequence length="294" mass="32740">MFKHNHQFVAMGGPCAIYFWHHSEQADDIKRTLEQEVRRLELKFSRFKASSLVSQINRGEHNGSDLDDETTALLNYAQQCFEISDGLFDITVGSFREIWDFKSGKTPKESEILTVKDKVGWHKVGWNGRSVNLLKGTELDFGGLVKEFAADRLVALLQEHRATGLVNLAGDIAVTGRQVEGQPWPISIVHPRAKGKVIATVNLEGGAIACSGDYERFMLINGKRYHHLINPLTGWPDTESLASVSVITQNCIMAGSITTIAMLKGERAKEWLDEIALPYLAIRKDSSIFGSIEV</sequence>
<dbReference type="Proteomes" id="UP001595710">
    <property type="component" value="Unassembled WGS sequence"/>
</dbReference>
<organism evidence="14 15">
    <name type="scientific">Reinekea marina</name>
    <dbReference type="NCBI Taxonomy" id="1310421"/>
    <lineage>
        <taxon>Bacteria</taxon>
        <taxon>Pseudomonadati</taxon>
        <taxon>Pseudomonadota</taxon>
        <taxon>Gammaproteobacteria</taxon>
        <taxon>Oceanospirillales</taxon>
        <taxon>Saccharospirillaceae</taxon>
        <taxon>Reinekea</taxon>
    </lineage>
</organism>
<accession>A0ABV7WT53</accession>